<proteinExistence type="predicted"/>
<accession>A0A9N9H6D0</accession>
<sequence length="239" mass="26334">MKELYDQGIRNEEDIPDNVTVQSSENVREGLGESIVLNDQGIRNEEDIPDNVTVQSSENAREGLGESIVLNDSAASNDEDNDESRTDDIDVTESESAPTPSYVMSTNHEEFRKVATENVKKSIERMRAVVESRKRQITFSVGELVRINIPRIDRAGIDRRSLPCKVLEALDNGYYRLGCASGVLDKCYLASEMEGVSAEFPELENIPSAQISLMEASRLQSSAASVNALCHCKSGCVNN</sequence>
<feature type="compositionally biased region" description="Basic and acidic residues" evidence="1">
    <location>
        <begin position="1"/>
        <end position="13"/>
    </location>
</feature>
<dbReference type="EMBL" id="CAJVPI010003767">
    <property type="protein sequence ID" value="CAG8662014.1"/>
    <property type="molecule type" value="Genomic_DNA"/>
</dbReference>
<reference evidence="2" key="1">
    <citation type="submission" date="2021-06" db="EMBL/GenBank/DDBJ databases">
        <authorList>
            <person name="Kallberg Y."/>
            <person name="Tangrot J."/>
            <person name="Rosling A."/>
        </authorList>
    </citation>
    <scope>NUCLEOTIDE SEQUENCE</scope>
    <source>
        <strain evidence="2">BR232B</strain>
    </source>
</reference>
<comment type="caution">
    <text evidence="2">The sequence shown here is derived from an EMBL/GenBank/DDBJ whole genome shotgun (WGS) entry which is preliminary data.</text>
</comment>
<protein>
    <submittedName>
        <fullName evidence="2">7794_t:CDS:1</fullName>
    </submittedName>
</protein>
<evidence type="ECO:0000313" key="2">
    <source>
        <dbReference type="EMBL" id="CAG8662014.1"/>
    </source>
</evidence>
<dbReference type="OrthoDB" id="6724787at2759"/>
<dbReference type="AlphaFoldDB" id="A0A9N9H6D0"/>
<evidence type="ECO:0000313" key="3">
    <source>
        <dbReference type="Proteomes" id="UP000789739"/>
    </source>
</evidence>
<feature type="compositionally biased region" description="Polar residues" evidence="1">
    <location>
        <begin position="94"/>
        <end position="106"/>
    </location>
</feature>
<gene>
    <name evidence="2" type="ORF">PBRASI_LOCUS10833</name>
</gene>
<name>A0A9N9H6D0_9GLOM</name>
<dbReference type="Proteomes" id="UP000789739">
    <property type="component" value="Unassembled WGS sequence"/>
</dbReference>
<organism evidence="2 3">
    <name type="scientific">Paraglomus brasilianum</name>
    <dbReference type="NCBI Taxonomy" id="144538"/>
    <lineage>
        <taxon>Eukaryota</taxon>
        <taxon>Fungi</taxon>
        <taxon>Fungi incertae sedis</taxon>
        <taxon>Mucoromycota</taxon>
        <taxon>Glomeromycotina</taxon>
        <taxon>Glomeromycetes</taxon>
        <taxon>Paraglomerales</taxon>
        <taxon>Paraglomeraceae</taxon>
        <taxon>Paraglomus</taxon>
    </lineage>
</organism>
<evidence type="ECO:0000256" key="1">
    <source>
        <dbReference type="SAM" id="MobiDB-lite"/>
    </source>
</evidence>
<feature type="region of interest" description="Disordered" evidence="1">
    <location>
        <begin position="1"/>
        <end position="107"/>
    </location>
</feature>
<keyword evidence="3" id="KW-1185">Reference proteome</keyword>